<feature type="non-terminal residue" evidence="1">
    <location>
        <position position="1"/>
    </location>
</feature>
<evidence type="ECO:0000313" key="2">
    <source>
        <dbReference type="Proteomes" id="UP000663881"/>
    </source>
</evidence>
<dbReference type="EMBL" id="CAJOAY010018746">
    <property type="protein sequence ID" value="CAF4324068.1"/>
    <property type="molecule type" value="Genomic_DNA"/>
</dbReference>
<comment type="caution">
    <text evidence="1">The sequence shown here is derived from an EMBL/GenBank/DDBJ whole genome shotgun (WGS) entry which is preliminary data.</text>
</comment>
<sequence length="91" mass="10632">CNSKSVYGWTNNNYFWLNGECQPNRSVARIEMKTNDAISLIFDCDQRKISMVNERTNAKYDLVVNIDHCPFPWQLHVNLYEANSHVRILAP</sequence>
<proteinExistence type="predicted"/>
<name>A0A820JHA0_9BILA</name>
<dbReference type="AlphaFoldDB" id="A0A820JHA0"/>
<reference evidence="1" key="1">
    <citation type="submission" date="2021-02" db="EMBL/GenBank/DDBJ databases">
        <authorList>
            <person name="Nowell W R."/>
        </authorList>
    </citation>
    <scope>NUCLEOTIDE SEQUENCE</scope>
</reference>
<organism evidence="1 2">
    <name type="scientific">Adineta steineri</name>
    <dbReference type="NCBI Taxonomy" id="433720"/>
    <lineage>
        <taxon>Eukaryota</taxon>
        <taxon>Metazoa</taxon>
        <taxon>Spiralia</taxon>
        <taxon>Gnathifera</taxon>
        <taxon>Rotifera</taxon>
        <taxon>Eurotatoria</taxon>
        <taxon>Bdelloidea</taxon>
        <taxon>Adinetida</taxon>
        <taxon>Adinetidae</taxon>
        <taxon>Adineta</taxon>
    </lineage>
</organism>
<gene>
    <name evidence="1" type="ORF">OKA104_LOCUS47408</name>
</gene>
<protein>
    <submittedName>
        <fullName evidence="1">Uncharacterized protein</fullName>
    </submittedName>
</protein>
<evidence type="ECO:0000313" key="1">
    <source>
        <dbReference type="EMBL" id="CAF4324068.1"/>
    </source>
</evidence>
<dbReference type="Proteomes" id="UP000663881">
    <property type="component" value="Unassembled WGS sequence"/>
</dbReference>
<accession>A0A820JHA0</accession>